<dbReference type="Pfam" id="PF03742">
    <property type="entry name" value="PetN"/>
    <property type="match status" value="1"/>
</dbReference>
<evidence type="ECO:0000256" key="1">
    <source>
        <dbReference type="ARBA" id="ARBA00003068"/>
    </source>
</evidence>
<sequence>MDAILTLGWVGLLVTFTWSIAMVVWGRNGL</sequence>
<comment type="similarity">
    <text evidence="3 10">Belongs to the PetN family.</text>
</comment>
<dbReference type="HAMAP" id="MF_00395">
    <property type="entry name" value="Cytb6_f_PetN"/>
    <property type="match status" value="1"/>
</dbReference>
<dbReference type="GO" id="GO:0009055">
    <property type="term" value="F:electron transfer activity"/>
    <property type="evidence" value="ECO:0007669"/>
    <property type="project" value="UniProtKB-UniRule"/>
</dbReference>
<protein>
    <recommendedName>
        <fullName evidence="10">Cytochrome b6-f complex subunit 8</fullName>
    </recommendedName>
    <alternativeName>
        <fullName evidence="10">Cytochrome b6-f complex subunit PetN</fullName>
    </alternativeName>
    <alternativeName>
        <fullName evidence="10">Cytochrome b6-f complex subunit VIII</fullName>
    </alternativeName>
</protein>
<keyword evidence="4 10" id="KW-0813">Transport</keyword>
<comment type="function">
    <text evidence="1 10">Component of the cytochrome b6-f complex, which mediates electron transfer between photosystem II (PSII) and photosystem I (PSI), cyclic electron flow around PSI, and state transitions.</text>
</comment>
<dbReference type="EMBL" id="JTJC03000017">
    <property type="protein sequence ID" value="NHC38230.1"/>
    <property type="molecule type" value="Genomic_DNA"/>
</dbReference>
<evidence type="ECO:0000256" key="7">
    <source>
        <dbReference type="ARBA" id="ARBA00022989"/>
    </source>
</evidence>
<evidence type="ECO:0000256" key="10">
    <source>
        <dbReference type="HAMAP-Rule" id="MF_00395"/>
    </source>
</evidence>
<comment type="caution">
    <text evidence="12">The sequence shown here is derived from an EMBL/GenBank/DDBJ whole genome shotgun (WGS) entry which is preliminary data.</text>
</comment>
<dbReference type="OrthoDB" id="560308at2"/>
<feature type="transmembrane region" description="Helical" evidence="11">
    <location>
        <begin position="6"/>
        <end position="25"/>
    </location>
</feature>
<evidence type="ECO:0000313" key="12">
    <source>
        <dbReference type="EMBL" id="NHC38230.1"/>
    </source>
</evidence>
<proteinExistence type="inferred from homology"/>
<keyword evidence="10" id="KW-0602">Photosynthesis</keyword>
<keyword evidence="13" id="KW-1185">Reference proteome</keyword>
<accession>A0A9X5EAC1</accession>
<dbReference type="Proteomes" id="UP000031532">
    <property type="component" value="Unassembled WGS sequence"/>
</dbReference>
<keyword evidence="6 10" id="KW-0249">Electron transport</keyword>
<dbReference type="SUPFAM" id="SSF103451">
    <property type="entry name" value="PetN subunit of the cytochrome b6f complex"/>
    <property type="match status" value="1"/>
</dbReference>
<organism evidence="12 13">
    <name type="scientific">Scytonema millei VB511283</name>
    <dbReference type="NCBI Taxonomy" id="1245923"/>
    <lineage>
        <taxon>Bacteria</taxon>
        <taxon>Bacillati</taxon>
        <taxon>Cyanobacteriota</taxon>
        <taxon>Cyanophyceae</taxon>
        <taxon>Nostocales</taxon>
        <taxon>Scytonemataceae</taxon>
        <taxon>Scytonema</taxon>
    </lineage>
</organism>
<dbReference type="InterPro" id="IPR005497">
    <property type="entry name" value="Cytochrome_b6-f_cplx_su8"/>
</dbReference>
<evidence type="ECO:0000256" key="2">
    <source>
        <dbReference type="ARBA" id="ARBA00004167"/>
    </source>
</evidence>
<dbReference type="AlphaFoldDB" id="A0A9X5EAC1"/>
<comment type="subunit">
    <text evidence="9 10">The 4 large subunits of the cytochrome b6-f complex are cytochrome b6, subunit IV (17 kDa polypeptide, PetD), cytochrome f and the Rieske protein, while the 4 small subunits are PetG, PetL, PetM and PetN. The complex functions as a dimer.</text>
</comment>
<comment type="subcellular location">
    <subcellularLocation>
        <location evidence="10">Cellular thylakoid membrane</location>
        <topology evidence="10">Single-pass membrane protein</topology>
    </subcellularLocation>
    <subcellularLocation>
        <location evidence="2">Membrane</location>
        <topology evidence="2">Single-pass membrane protein</topology>
    </subcellularLocation>
</comment>
<gene>
    <name evidence="10 12" type="primary">petN</name>
    <name evidence="12" type="ORF">QH73_0027015</name>
</gene>
<keyword evidence="5 10" id="KW-0812">Transmembrane</keyword>
<dbReference type="GO" id="GO:0031676">
    <property type="term" value="C:plasma membrane-derived thylakoid membrane"/>
    <property type="evidence" value="ECO:0007669"/>
    <property type="project" value="UniProtKB-SubCell"/>
</dbReference>
<evidence type="ECO:0000256" key="4">
    <source>
        <dbReference type="ARBA" id="ARBA00022448"/>
    </source>
</evidence>
<dbReference type="NCBIfam" id="NF011331">
    <property type="entry name" value="PRK14747.1"/>
    <property type="match status" value="1"/>
</dbReference>
<dbReference type="GO" id="GO:0017004">
    <property type="term" value="P:cytochrome complex assembly"/>
    <property type="evidence" value="ECO:0007669"/>
    <property type="project" value="UniProtKB-UniRule"/>
</dbReference>
<evidence type="ECO:0000256" key="11">
    <source>
        <dbReference type="SAM" id="Phobius"/>
    </source>
</evidence>
<keyword evidence="10" id="KW-0793">Thylakoid</keyword>
<keyword evidence="8 10" id="KW-0472">Membrane</keyword>
<evidence type="ECO:0000256" key="6">
    <source>
        <dbReference type="ARBA" id="ARBA00022982"/>
    </source>
</evidence>
<evidence type="ECO:0000313" key="13">
    <source>
        <dbReference type="Proteomes" id="UP000031532"/>
    </source>
</evidence>
<evidence type="ECO:0000256" key="5">
    <source>
        <dbReference type="ARBA" id="ARBA00022692"/>
    </source>
</evidence>
<evidence type="ECO:0000256" key="9">
    <source>
        <dbReference type="ARBA" id="ARBA00025834"/>
    </source>
</evidence>
<keyword evidence="7 10" id="KW-1133">Transmembrane helix</keyword>
<dbReference type="InterPro" id="IPR036143">
    <property type="entry name" value="Cytochr_b6-f_cplx_su8_sf"/>
</dbReference>
<evidence type="ECO:0000256" key="3">
    <source>
        <dbReference type="ARBA" id="ARBA00010969"/>
    </source>
</evidence>
<dbReference type="GO" id="GO:0009512">
    <property type="term" value="C:cytochrome b6f complex"/>
    <property type="evidence" value="ECO:0007669"/>
    <property type="project" value="InterPro"/>
</dbReference>
<reference evidence="12 13" key="1">
    <citation type="journal article" date="2015" name="Genome Announc.">
        <title>Draft Genome Sequence of the Terrestrial Cyanobacterium Scytonema millei VB511283, Isolated from Eastern India.</title>
        <authorList>
            <person name="Sen D."/>
            <person name="Chandrababunaidu M.M."/>
            <person name="Singh D."/>
            <person name="Sanghi N."/>
            <person name="Ghorai A."/>
            <person name="Mishra G.P."/>
            <person name="Madduluri M."/>
            <person name="Adhikary S.P."/>
            <person name="Tripathy S."/>
        </authorList>
    </citation>
    <scope>NUCLEOTIDE SEQUENCE [LARGE SCALE GENOMIC DNA]</scope>
    <source>
        <strain evidence="12 13">VB511283</strain>
    </source>
</reference>
<dbReference type="GO" id="GO:0015979">
    <property type="term" value="P:photosynthesis"/>
    <property type="evidence" value="ECO:0007669"/>
    <property type="project" value="UniProtKB-KW"/>
</dbReference>
<evidence type="ECO:0000256" key="8">
    <source>
        <dbReference type="ARBA" id="ARBA00023136"/>
    </source>
</evidence>
<dbReference type="RefSeq" id="WP_015156680.1">
    <property type="nucleotide sequence ID" value="NZ_JTJC03000017.1"/>
</dbReference>
<name>A0A9X5EAC1_9CYAN</name>